<feature type="domain" description="DUF4704" evidence="2">
    <location>
        <begin position="1804"/>
        <end position="2054"/>
    </location>
</feature>
<dbReference type="InterPro" id="IPR013320">
    <property type="entry name" value="ConA-like_dom_sf"/>
</dbReference>
<dbReference type="InterPro" id="IPR016024">
    <property type="entry name" value="ARM-type_fold"/>
</dbReference>
<evidence type="ECO:0000313" key="3">
    <source>
        <dbReference type="EMBL" id="RKP27965.1"/>
    </source>
</evidence>
<feature type="region of interest" description="Disordered" evidence="1">
    <location>
        <begin position="280"/>
        <end position="307"/>
    </location>
</feature>
<accession>A0A4P9Z5Z8</accession>
<dbReference type="PANTHER" id="PTHR13743:SF123">
    <property type="entry name" value="PROTEIN FAN"/>
    <property type="match status" value="1"/>
</dbReference>
<feature type="compositionally biased region" description="Polar residues" evidence="1">
    <location>
        <begin position="1061"/>
        <end position="1082"/>
    </location>
</feature>
<dbReference type="Gene3D" id="2.60.120.200">
    <property type="match status" value="1"/>
</dbReference>
<protein>
    <recommendedName>
        <fullName evidence="2">DUF4704 domain-containing protein</fullName>
    </recommendedName>
</protein>
<organism evidence="3 4">
    <name type="scientific">Syncephalis pseudoplumigaleata</name>
    <dbReference type="NCBI Taxonomy" id="1712513"/>
    <lineage>
        <taxon>Eukaryota</taxon>
        <taxon>Fungi</taxon>
        <taxon>Fungi incertae sedis</taxon>
        <taxon>Zoopagomycota</taxon>
        <taxon>Zoopagomycotina</taxon>
        <taxon>Zoopagomycetes</taxon>
        <taxon>Zoopagales</taxon>
        <taxon>Piptocephalidaceae</taxon>
        <taxon>Syncephalis</taxon>
    </lineage>
</organism>
<dbReference type="Proteomes" id="UP000278143">
    <property type="component" value="Unassembled WGS sequence"/>
</dbReference>
<dbReference type="InterPro" id="IPR050865">
    <property type="entry name" value="BEACH_Domain"/>
</dbReference>
<dbReference type="InterPro" id="IPR031570">
    <property type="entry name" value="NBEA/BDCP_DUF4704"/>
</dbReference>
<dbReference type="EMBL" id="KZ989130">
    <property type="protein sequence ID" value="RKP27965.1"/>
    <property type="molecule type" value="Genomic_DNA"/>
</dbReference>
<sequence length="2432" mass="271892">MQTVRQKWQLYKTYQRLQRLWEEYQLASTKEEWHAMAVQLDQFLEAFQDAYHEQVQFSLRHDRDEDGIADASALHVDRMVNYLHHQPSRQAVAATAGQIDFYHALINRGLDVSELILQASGRAPASTGIPLEERYRRVVLDTPNLTTRLLVLLGKLRHTDTTRRALRVILALGQEDDAKLEMGRQQGFRKLCQLVSSGDRQLTAEVIHTIRRLTETQSEARMRAYMAEALEDGREESQPRHLGALLGGTVGDRVTSLVSDVRDIMSFELGRVLYRLGSPANSAQGAEAHRDSVQQHRGGDGDNGDDRYSCAATDARYAGTIVSPSPMAMAVAESPNIFGRWRSWIGLSGKEGGGSGSDSSSRSTAIEPGHATEQRVSEDNAMRRTMEGIHEPTENAKAVCDVMDEQEFLRQQGAVRSLTELLRQRTVHDAEARLELIEILCKLLMDHPASQLMFKQLDGYKAILQDLHRAWTPAPSSIHSGTMKEEEEEEEEDDDDDGSTMREDVEAAAVIWYQDYFNLLFTLSLGFHSDLKVTNIDAFTLLFSIATECSQLEARRQAINCIQGLDIASYAMVADPVSVDAIDRATALEKAVDRSVVWQYVASITGLLEYFSVLLSEHNLYIMNEYTRMLMQANLPSYNIATGMVLRSVGRLLTVRRAHGMLHCSTAPLLIRSPHECQDQLARQQRVDSKFLNIYLQLLRRSYHLTASILDAEESPNAAEWSEHSMAIDLDRMGAVDPVQRAMAQEQYLSLLQIVGMLIEATGRDVALLKVNQGFRILHDAVALSTVLCWRPVQTDAGAPGEVAYDFDYERLVCDMAMWLLRECLLCQDATRDGVKWLVKLLKLVLANLTSTIQVPWTICTYTLADADTRETKDEDATEALLHRHKTIGHPFRFTFGWFQVKICQLLSSTFRRSNPAKRYFGELGGIEALLTILSQTQDLDVATCALITVGDLFAGGEETKQLLGETFGYEGFMELVLSSRRPLDRLCCQILLEVATVGNVVRDLGKMDSDEEPFGLSSAVIPFIAGLLAPTVLYEAPLPLYGGRRPGFRIPVIARCTAQGKSNGSHRATPTIPSRPSSVFSDGNRRFKDTSSGSLSEATRGPDTFSMFSARRPRSIAGPLMDMRTEALILEDIRADPHGQIPSPCWSPPPESSHTAGGDAVASLRPSLAHRLHYQHQQQQQQQDAKSSQVDPSVMESEVPLAHRLIGVVFRDRHAAHMAFKLLFRLAAGGPELQRYYFELLVQLLHVNPQNQQLICLDHGLEWIIRATVGEVLVEHSTALPPASLASLVSLVGSHDIGPSEAALLLNAIYDPLRVATANNSSSSGSAYDALPLDHVRAMAPGTVAELQHALLLALLEIASRLDPVHMFSFDGAGALLSFPLDKLPGPKSGYTLACWLRVAAFLDDDTGLLCYEDAHGCFFELYFRRLAQSNRCCLCVRTQQHPMPPEDFVFYEYDFTHAPGWHHVVLAHSRQDMTLFVDGQLVQTCNTFHYPRTSSRDRHCTGVVGRRGGHGPSVPGAYFCGQLAGITFYEGQWNESVARRVFDQGPRTIEPVRSWLPSEHREALAIDPKACFAGGDLSTAAHGHEHASNGGQHYHDTSAHALADHHRGEVSGGQTAGESGANFTRSAGCSVHVMRKLADVIHQVGGPQVCFPMMETSLEYQLIGLNIIVCLLLKSPENRRQFAASSAFHVLRHLLVTSRWPLTMDHFELLLEIACDGRTEHGHRVLVHWDGMDLYTDMLVRSPPETVQLEAIHLLVNVLLDLRKNLCWWREGPGLAWLFDALRLLPASQHQFLFRLLDAMMEDLTAAELGQLLDFIAYEKRQYLEHKCEVLDLLLRHATWNARLVELLHAANGLTLLISFLDLPSERFRLLVLKLLGVLMSSNVRQTRTTMAKVGGFDAMWLFLAPFPVTADLVQTLLGVALNFYRCDQVLSSATATTGSSNSHAADPLAATSLGVGKPMLRLSLQLTDPLVYPELVRLLLELLRACDHVNLIVDLLADVKRMLTEENMATLWEYPWTEWFAVFLQDRGVMEKSNYGRIATMVHAIAQRLMVFDMARRVSVVGRLKGAVAENETFQRQLIDDVLAYYERRPCLDAATAPEVLKNLAVLYRHLDEYQPPNAAIYLRFAGCINQLACHNAAATRNIMKTMGLFHIRDALIINLLQADLSTIEQVDVFGQFSFEMLADQPRFREAHGLLLLMRAFHLAEPTVRPTIARILLAVFRPSAECRRVMAAILEDPEVIRRFFTVSLRGRPDEEELTRSSVEDEVDYSLDDGSHYYATGSSGGGGGAPSSRLETASPMTLAEFIAWYFQSDPDAILRRGQIEQRIETLYAPVSMVYRRAQERVFTRRHKRIEQIREKQLRHAAALNRALADLKAKGKQRMDRGAASHQQRMGALRDARQARFNAGAESWRLRVHNTSVQALLPRPQPT</sequence>
<feature type="compositionally biased region" description="Acidic residues" evidence="1">
    <location>
        <begin position="485"/>
        <end position="498"/>
    </location>
</feature>
<gene>
    <name evidence="3" type="ORF">SYNPS1DRAFT_26411</name>
</gene>
<feature type="compositionally biased region" description="Basic and acidic residues" evidence="1">
    <location>
        <begin position="287"/>
        <end position="307"/>
    </location>
</feature>
<evidence type="ECO:0000313" key="4">
    <source>
        <dbReference type="Proteomes" id="UP000278143"/>
    </source>
</evidence>
<feature type="region of interest" description="Disordered" evidence="1">
    <location>
        <begin position="1061"/>
        <end position="1107"/>
    </location>
</feature>
<evidence type="ECO:0000259" key="2">
    <source>
        <dbReference type="Pfam" id="PF15787"/>
    </source>
</evidence>
<feature type="region of interest" description="Disordered" evidence="1">
    <location>
        <begin position="1140"/>
        <end position="1161"/>
    </location>
</feature>
<reference evidence="4" key="1">
    <citation type="journal article" date="2018" name="Nat. Microbiol.">
        <title>Leveraging single-cell genomics to expand the fungal tree of life.</title>
        <authorList>
            <person name="Ahrendt S.R."/>
            <person name="Quandt C.A."/>
            <person name="Ciobanu D."/>
            <person name="Clum A."/>
            <person name="Salamov A."/>
            <person name="Andreopoulos B."/>
            <person name="Cheng J.F."/>
            <person name="Woyke T."/>
            <person name="Pelin A."/>
            <person name="Henrissat B."/>
            <person name="Reynolds N.K."/>
            <person name="Benny G.L."/>
            <person name="Smith M.E."/>
            <person name="James T.Y."/>
            <person name="Grigoriev I.V."/>
        </authorList>
    </citation>
    <scope>NUCLEOTIDE SEQUENCE [LARGE SCALE GENOMIC DNA]</scope>
    <source>
        <strain evidence="4">Benny S71-1</strain>
    </source>
</reference>
<feature type="region of interest" description="Disordered" evidence="1">
    <location>
        <begin position="349"/>
        <end position="378"/>
    </location>
</feature>
<name>A0A4P9Z5Z8_9FUNG</name>
<dbReference type="PANTHER" id="PTHR13743">
    <property type="entry name" value="BEIGE/BEACH-RELATED"/>
    <property type="match status" value="1"/>
</dbReference>
<feature type="region of interest" description="Disordered" evidence="1">
    <location>
        <begin position="474"/>
        <end position="500"/>
    </location>
</feature>
<evidence type="ECO:0000256" key="1">
    <source>
        <dbReference type="SAM" id="MobiDB-lite"/>
    </source>
</evidence>
<dbReference type="SUPFAM" id="SSF48371">
    <property type="entry name" value="ARM repeat"/>
    <property type="match status" value="1"/>
</dbReference>
<dbReference type="OrthoDB" id="5589702at2759"/>
<feature type="region of interest" description="Disordered" evidence="1">
    <location>
        <begin position="1173"/>
        <end position="1195"/>
    </location>
</feature>
<keyword evidence="4" id="KW-1185">Reference proteome</keyword>
<proteinExistence type="predicted"/>
<dbReference type="Gene3D" id="1.25.10.10">
    <property type="entry name" value="Leucine-rich Repeat Variant"/>
    <property type="match status" value="3"/>
</dbReference>
<dbReference type="InterPro" id="IPR011989">
    <property type="entry name" value="ARM-like"/>
</dbReference>
<dbReference type="Pfam" id="PF15787">
    <property type="entry name" value="DUF4704"/>
    <property type="match status" value="1"/>
</dbReference>
<dbReference type="SUPFAM" id="SSF49899">
    <property type="entry name" value="Concanavalin A-like lectins/glucanases"/>
    <property type="match status" value="1"/>
</dbReference>